<sequence length="67" mass="7658">MSSPLPTDHFTPLFRVSQFLPIHLQIWEPPGGQETIPLFSRPNSILRSQYSGPYGVPFHDHTPPNLY</sequence>
<organism evidence="1 2">
    <name type="scientific">Stephania cephalantha</name>
    <dbReference type="NCBI Taxonomy" id="152367"/>
    <lineage>
        <taxon>Eukaryota</taxon>
        <taxon>Viridiplantae</taxon>
        <taxon>Streptophyta</taxon>
        <taxon>Embryophyta</taxon>
        <taxon>Tracheophyta</taxon>
        <taxon>Spermatophyta</taxon>
        <taxon>Magnoliopsida</taxon>
        <taxon>Ranunculales</taxon>
        <taxon>Menispermaceae</taxon>
        <taxon>Menispermoideae</taxon>
        <taxon>Cissampelideae</taxon>
        <taxon>Stephania</taxon>
    </lineage>
</organism>
<protein>
    <submittedName>
        <fullName evidence="1">Uncharacterized protein</fullName>
    </submittedName>
</protein>
<comment type="caution">
    <text evidence="1">The sequence shown here is derived from an EMBL/GenBank/DDBJ whole genome shotgun (WGS) entry which is preliminary data.</text>
</comment>
<name>A0AAP0NPB5_9MAGN</name>
<reference evidence="1 2" key="1">
    <citation type="submission" date="2024-01" db="EMBL/GenBank/DDBJ databases">
        <title>Genome assemblies of Stephania.</title>
        <authorList>
            <person name="Yang L."/>
        </authorList>
    </citation>
    <scope>NUCLEOTIDE SEQUENCE [LARGE SCALE GENOMIC DNA]</scope>
    <source>
        <strain evidence="1">JXDWG</strain>
        <tissue evidence="1">Leaf</tissue>
    </source>
</reference>
<dbReference type="AlphaFoldDB" id="A0AAP0NPB5"/>
<evidence type="ECO:0000313" key="1">
    <source>
        <dbReference type="EMBL" id="KAK9111401.1"/>
    </source>
</evidence>
<proteinExistence type="predicted"/>
<keyword evidence="2" id="KW-1185">Reference proteome</keyword>
<accession>A0AAP0NPB5</accession>
<evidence type="ECO:0000313" key="2">
    <source>
        <dbReference type="Proteomes" id="UP001419268"/>
    </source>
</evidence>
<dbReference type="Proteomes" id="UP001419268">
    <property type="component" value="Unassembled WGS sequence"/>
</dbReference>
<dbReference type="EMBL" id="JBBNAG010000008">
    <property type="protein sequence ID" value="KAK9111401.1"/>
    <property type="molecule type" value="Genomic_DNA"/>
</dbReference>
<gene>
    <name evidence="1" type="ORF">Scep_018920</name>
</gene>